<sequence>MISNKADTSITTFELGNAIRIFEVIKDLQFSLIRHQDKAALTKGAFFMRVTFLVFLHKFHLLARQTETLLKQKST</sequence>
<protein>
    <submittedName>
        <fullName evidence="1">Uncharacterized protein</fullName>
    </submittedName>
</protein>
<name>A0A0M0HQW2_VIBNE</name>
<comment type="caution">
    <text evidence="1">The sequence shown here is derived from an EMBL/GenBank/DDBJ whole genome shotgun (WGS) entry which is preliminary data.</text>
</comment>
<evidence type="ECO:0000313" key="1">
    <source>
        <dbReference type="EMBL" id="KOO04485.1"/>
    </source>
</evidence>
<dbReference type="AlphaFoldDB" id="A0A0M0HQW2"/>
<dbReference type="EMBL" id="LHPJ01000005">
    <property type="protein sequence ID" value="KOO04485.1"/>
    <property type="molecule type" value="Genomic_DNA"/>
</dbReference>
<evidence type="ECO:0000313" key="2">
    <source>
        <dbReference type="Proteomes" id="UP000037515"/>
    </source>
</evidence>
<accession>A0A0M0HQW2</accession>
<dbReference type="Proteomes" id="UP000037515">
    <property type="component" value="Unassembled WGS sequence"/>
</dbReference>
<proteinExistence type="predicted"/>
<organism evidence="1 2">
    <name type="scientific">Vibrio nereis</name>
    <dbReference type="NCBI Taxonomy" id="693"/>
    <lineage>
        <taxon>Bacteria</taxon>
        <taxon>Pseudomonadati</taxon>
        <taxon>Pseudomonadota</taxon>
        <taxon>Gammaproteobacteria</taxon>
        <taxon>Vibrionales</taxon>
        <taxon>Vibrionaceae</taxon>
        <taxon>Vibrio</taxon>
    </lineage>
</organism>
<keyword evidence="2" id="KW-1185">Reference proteome</keyword>
<reference evidence="2" key="1">
    <citation type="submission" date="2015-08" db="EMBL/GenBank/DDBJ databases">
        <title>Vibrio galatheae sp. nov., a novel member of the Vibrionaceae family isolated from the Solomon Islands.</title>
        <authorList>
            <person name="Giubergia S."/>
            <person name="Machado H."/>
            <person name="Mateiu R.V."/>
            <person name="Gram L."/>
        </authorList>
    </citation>
    <scope>NUCLEOTIDE SEQUENCE [LARGE SCALE GENOMIC DNA]</scope>
    <source>
        <strain evidence="2">DSM 19584</strain>
    </source>
</reference>
<gene>
    <name evidence="1" type="ORF">AKJ17_06145</name>
</gene>
<dbReference type="STRING" id="693.AKJ17_06145"/>
<dbReference type="PATRIC" id="fig|693.5.peg.1253"/>